<dbReference type="PANTHER" id="PTHR10666">
    <property type="entry name" value="UBIQUITIN"/>
    <property type="match status" value="1"/>
</dbReference>
<evidence type="ECO:0000259" key="2">
    <source>
        <dbReference type="PROSITE" id="PS50053"/>
    </source>
</evidence>
<proteinExistence type="predicted"/>
<sequence length="161" mass="17393">MLTGTVAAAMGIKVMGWRPRAGHRDEALRARSGDGEGARVEAAAHGRKTSAGGDVVDAMDTIDQLAACRSSERMQIFVHPVGWVHGKGNSVALGVESSDTVDDAMAKIQDRIGLPTDQHRLFYGGMLLVEVQGYRFTLADYNITDGSRLELLVPDGWWPLD</sequence>
<dbReference type="InterPro" id="IPR000626">
    <property type="entry name" value="Ubiquitin-like_dom"/>
</dbReference>
<dbReference type="EMBL" id="JAUUTY010000005">
    <property type="protein sequence ID" value="KAK1626121.1"/>
    <property type="molecule type" value="Genomic_DNA"/>
</dbReference>
<dbReference type="AlphaFoldDB" id="A0AAD8RHJ0"/>
<dbReference type="Pfam" id="PF00240">
    <property type="entry name" value="ubiquitin"/>
    <property type="match status" value="1"/>
</dbReference>
<dbReference type="GO" id="GO:0003729">
    <property type="term" value="F:mRNA binding"/>
    <property type="evidence" value="ECO:0007669"/>
    <property type="project" value="UniProtKB-ARBA"/>
</dbReference>
<name>A0AAD8RHJ0_LOLMU</name>
<accession>A0AAD8RHJ0</accession>
<evidence type="ECO:0000313" key="3">
    <source>
        <dbReference type="EMBL" id="KAK1626121.1"/>
    </source>
</evidence>
<dbReference type="Gene3D" id="3.10.20.90">
    <property type="entry name" value="Phosphatidylinositol 3-kinase Catalytic Subunit, Chain A, domain 1"/>
    <property type="match status" value="1"/>
</dbReference>
<gene>
    <name evidence="3" type="ORF">QYE76_000436</name>
</gene>
<dbReference type="PRINTS" id="PR00348">
    <property type="entry name" value="UBIQUITIN"/>
</dbReference>
<keyword evidence="1" id="KW-1017">Isopeptide bond</keyword>
<organism evidence="3 4">
    <name type="scientific">Lolium multiflorum</name>
    <name type="common">Italian ryegrass</name>
    <name type="synonym">Lolium perenne subsp. multiflorum</name>
    <dbReference type="NCBI Taxonomy" id="4521"/>
    <lineage>
        <taxon>Eukaryota</taxon>
        <taxon>Viridiplantae</taxon>
        <taxon>Streptophyta</taxon>
        <taxon>Embryophyta</taxon>
        <taxon>Tracheophyta</taxon>
        <taxon>Spermatophyta</taxon>
        <taxon>Magnoliopsida</taxon>
        <taxon>Liliopsida</taxon>
        <taxon>Poales</taxon>
        <taxon>Poaceae</taxon>
        <taxon>BOP clade</taxon>
        <taxon>Pooideae</taxon>
        <taxon>Poodae</taxon>
        <taxon>Poeae</taxon>
        <taxon>Poeae Chloroplast Group 2 (Poeae type)</taxon>
        <taxon>Loliodinae</taxon>
        <taxon>Loliinae</taxon>
        <taxon>Lolium</taxon>
    </lineage>
</organism>
<keyword evidence="4" id="KW-1185">Reference proteome</keyword>
<dbReference type="InterPro" id="IPR029071">
    <property type="entry name" value="Ubiquitin-like_domsf"/>
</dbReference>
<dbReference type="InterPro" id="IPR019956">
    <property type="entry name" value="Ubiquitin_dom"/>
</dbReference>
<dbReference type="SUPFAM" id="SSF54236">
    <property type="entry name" value="Ubiquitin-like"/>
    <property type="match status" value="1"/>
</dbReference>
<dbReference type="PROSITE" id="PS50053">
    <property type="entry name" value="UBIQUITIN_2"/>
    <property type="match status" value="1"/>
</dbReference>
<feature type="domain" description="Ubiquitin-like" evidence="2">
    <location>
        <begin position="74"/>
        <end position="153"/>
    </location>
</feature>
<comment type="caution">
    <text evidence="3">The sequence shown here is derived from an EMBL/GenBank/DDBJ whole genome shotgun (WGS) entry which is preliminary data.</text>
</comment>
<dbReference type="SMART" id="SM00213">
    <property type="entry name" value="UBQ"/>
    <property type="match status" value="1"/>
</dbReference>
<evidence type="ECO:0000256" key="1">
    <source>
        <dbReference type="ARBA" id="ARBA00022499"/>
    </source>
</evidence>
<reference evidence="3" key="1">
    <citation type="submission" date="2023-07" db="EMBL/GenBank/DDBJ databases">
        <title>A chromosome-level genome assembly of Lolium multiflorum.</title>
        <authorList>
            <person name="Chen Y."/>
            <person name="Copetti D."/>
            <person name="Kolliker R."/>
            <person name="Studer B."/>
        </authorList>
    </citation>
    <scope>NUCLEOTIDE SEQUENCE</scope>
    <source>
        <strain evidence="3">02402/16</strain>
        <tissue evidence="3">Leaf</tissue>
    </source>
</reference>
<evidence type="ECO:0000313" key="4">
    <source>
        <dbReference type="Proteomes" id="UP001231189"/>
    </source>
</evidence>
<dbReference type="InterPro" id="IPR050158">
    <property type="entry name" value="Ubiquitin_ubiquitin-like"/>
</dbReference>
<dbReference type="Proteomes" id="UP001231189">
    <property type="component" value="Unassembled WGS sequence"/>
</dbReference>
<protein>
    <recommendedName>
        <fullName evidence="2">Ubiquitin-like domain-containing protein</fullName>
    </recommendedName>
</protein>